<sequence length="155" mass="17997">MRHYEIVLLVHPDQSEQVPGMLERYQSLVETNGGKVHRSEDWGRLQLAYTIAKLHKAHYLMLNIECDAATLEELEGVFRFNDAILRHLIVRKEEAESEPSIMLKRKENKDERDNRRRAAVDEESSADDDSDDEDDDRDDAEDGDATEIDNTKREN</sequence>
<dbReference type="AlphaFoldDB" id="A0A845UVK7"/>
<evidence type="ECO:0000256" key="3">
    <source>
        <dbReference type="ARBA" id="ARBA00023274"/>
    </source>
</evidence>
<keyword evidence="6" id="KW-0699">rRNA-binding</keyword>
<organism evidence="8 9">
    <name type="scientific">Wenzhouxiangella limi</name>
    <dbReference type="NCBI Taxonomy" id="2707351"/>
    <lineage>
        <taxon>Bacteria</taxon>
        <taxon>Pseudomonadati</taxon>
        <taxon>Pseudomonadota</taxon>
        <taxon>Gammaproteobacteria</taxon>
        <taxon>Chromatiales</taxon>
        <taxon>Wenzhouxiangellaceae</taxon>
        <taxon>Wenzhouxiangella</taxon>
    </lineage>
</organism>
<dbReference type="InterPro" id="IPR014717">
    <property type="entry name" value="Transl_elong_EF1B/ribsomal_bS6"/>
</dbReference>
<dbReference type="InterPro" id="IPR035980">
    <property type="entry name" value="Ribosomal_bS6_sf"/>
</dbReference>
<gene>
    <name evidence="6 8" type="primary">rpsF</name>
    <name evidence="8" type="ORF">G3I74_02365</name>
</gene>
<evidence type="ECO:0000256" key="4">
    <source>
        <dbReference type="ARBA" id="ARBA00035104"/>
    </source>
</evidence>
<dbReference type="PANTHER" id="PTHR21011">
    <property type="entry name" value="MITOCHONDRIAL 28S RIBOSOMAL PROTEIN S6"/>
    <property type="match status" value="1"/>
</dbReference>
<evidence type="ECO:0000256" key="6">
    <source>
        <dbReference type="HAMAP-Rule" id="MF_00360"/>
    </source>
</evidence>
<dbReference type="NCBIfam" id="TIGR00166">
    <property type="entry name" value="S6"/>
    <property type="match status" value="1"/>
</dbReference>
<dbReference type="EMBL" id="JAAGSC010000031">
    <property type="protein sequence ID" value="NDY94574.1"/>
    <property type="molecule type" value="Genomic_DNA"/>
</dbReference>
<evidence type="ECO:0000313" key="9">
    <source>
        <dbReference type="Proteomes" id="UP000484885"/>
    </source>
</evidence>
<proteinExistence type="inferred from homology"/>
<comment type="function">
    <text evidence="4 6">Binds together with bS18 to 16S ribosomal RNA.</text>
</comment>
<dbReference type="Pfam" id="PF01250">
    <property type="entry name" value="Ribosomal_S6"/>
    <property type="match status" value="1"/>
</dbReference>
<dbReference type="GO" id="GO:0022627">
    <property type="term" value="C:cytosolic small ribosomal subunit"/>
    <property type="evidence" value="ECO:0007669"/>
    <property type="project" value="TreeGrafter"/>
</dbReference>
<keyword evidence="6" id="KW-0694">RNA-binding</keyword>
<evidence type="ECO:0000256" key="1">
    <source>
        <dbReference type="ARBA" id="ARBA00009512"/>
    </source>
</evidence>
<dbReference type="Proteomes" id="UP000484885">
    <property type="component" value="Unassembled WGS sequence"/>
</dbReference>
<comment type="similarity">
    <text evidence="1 6">Belongs to the bacterial ribosomal protein bS6 family.</text>
</comment>
<dbReference type="PANTHER" id="PTHR21011:SF1">
    <property type="entry name" value="SMALL RIBOSOMAL SUBUNIT PROTEIN BS6M"/>
    <property type="match status" value="1"/>
</dbReference>
<dbReference type="GO" id="GO:0070181">
    <property type="term" value="F:small ribosomal subunit rRNA binding"/>
    <property type="evidence" value="ECO:0007669"/>
    <property type="project" value="TreeGrafter"/>
</dbReference>
<dbReference type="GO" id="GO:0003735">
    <property type="term" value="F:structural constituent of ribosome"/>
    <property type="evidence" value="ECO:0007669"/>
    <property type="project" value="InterPro"/>
</dbReference>
<evidence type="ECO:0000256" key="5">
    <source>
        <dbReference type="ARBA" id="ARBA00035294"/>
    </source>
</evidence>
<keyword evidence="3 6" id="KW-0687">Ribonucleoprotein</keyword>
<dbReference type="InterPro" id="IPR000529">
    <property type="entry name" value="Ribosomal_bS6"/>
</dbReference>
<keyword evidence="9" id="KW-1185">Reference proteome</keyword>
<accession>A0A845UVK7</accession>
<protein>
    <recommendedName>
        <fullName evidence="5 6">Small ribosomal subunit protein bS6</fullName>
    </recommendedName>
</protein>
<keyword evidence="2 6" id="KW-0689">Ribosomal protein</keyword>
<evidence type="ECO:0000256" key="7">
    <source>
        <dbReference type="SAM" id="MobiDB-lite"/>
    </source>
</evidence>
<feature type="region of interest" description="Disordered" evidence="7">
    <location>
        <begin position="95"/>
        <end position="155"/>
    </location>
</feature>
<evidence type="ECO:0000313" key="8">
    <source>
        <dbReference type="EMBL" id="NDY94574.1"/>
    </source>
</evidence>
<feature type="compositionally biased region" description="Acidic residues" evidence="7">
    <location>
        <begin position="121"/>
        <end position="147"/>
    </location>
</feature>
<feature type="compositionally biased region" description="Basic and acidic residues" evidence="7">
    <location>
        <begin position="104"/>
        <end position="120"/>
    </location>
</feature>
<dbReference type="GO" id="GO:0006412">
    <property type="term" value="P:translation"/>
    <property type="evidence" value="ECO:0007669"/>
    <property type="project" value="UniProtKB-UniRule"/>
</dbReference>
<dbReference type="HAMAP" id="MF_00360">
    <property type="entry name" value="Ribosomal_bS6"/>
    <property type="match status" value="1"/>
</dbReference>
<dbReference type="CDD" id="cd00473">
    <property type="entry name" value="bS6"/>
    <property type="match status" value="1"/>
</dbReference>
<dbReference type="InterPro" id="IPR020814">
    <property type="entry name" value="Ribosomal_S6_plastid/chlpt"/>
</dbReference>
<dbReference type="Gene3D" id="3.30.70.60">
    <property type="match status" value="1"/>
</dbReference>
<dbReference type="SUPFAM" id="SSF54995">
    <property type="entry name" value="Ribosomal protein S6"/>
    <property type="match status" value="1"/>
</dbReference>
<dbReference type="RefSeq" id="WP_164209918.1">
    <property type="nucleotide sequence ID" value="NZ_JAAGSC010000031.1"/>
</dbReference>
<name>A0A845UVK7_9GAMM</name>
<comment type="caution">
    <text evidence="8">The sequence shown here is derived from an EMBL/GenBank/DDBJ whole genome shotgun (WGS) entry which is preliminary data.</text>
</comment>
<reference evidence="8 9" key="1">
    <citation type="submission" date="2020-02" db="EMBL/GenBank/DDBJ databases">
        <authorList>
            <person name="Zhang X.-Y."/>
        </authorList>
    </citation>
    <scope>NUCLEOTIDE SEQUENCE [LARGE SCALE GENOMIC DNA]</scope>
    <source>
        <strain evidence="8 9">C33</strain>
    </source>
</reference>
<evidence type="ECO:0000256" key="2">
    <source>
        <dbReference type="ARBA" id="ARBA00022980"/>
    </source>
</evidence>